<protein>
    <recommendedName>
        <fullName evidence="2">Hypervirulence associated protein TUDOR domain-containing protein</fullName>
    </recommendedName>
</protein>
<gene>
    <name evidence="3" type="ORF">FHS79_002603</name>
</gene>
<dbReference type="Gene3D" id="2.30.30.1060">
    <property type="match status" value="1"/>
</dbReference>
<accession>A0A841L891</accession>
<comment type="caution">
    <text evidence="3">The sequence shown here is derived from an EMBL/GenBank/DDBJ whole genome shotgun (WGS) entry which is preliminary data.</text>
</comment>
<evidence type="ECO:0000313" key="4">
    <source>
        <dbReference type="Proteomes" id="UP000538147"/>
    </source>
</evidence>
<evidence type="ECO:0000313" key="3">
    <source>
        <dbReference type="EMBL" id="MBB6228416.1"/>
    </source>
</evidence>
<reference evidence="3 4" key="1">
    <citation type="submission" date="2020-08" db="EMBL/GenBank/DDBJ databases">
        <title>Genomic Encyclopedia of Type Strains, Phase IV (KMG-IV): sequencing the most valuable type-strain genomes for metagenomic binning, comparative biology and taxonomic classification.</title>
        <authorList>
            <person name="Goeker M."/>
        </authorList>
    </citation>
    <scope>NUCLEOTIDE SEQUENCE [LARGE SCALE GENOMIC DNA]</scope>
    <source>
        <strain evidence="3 4">DSM 102189</strain>
    </source>
</reference>
<dbReference type="Pfam" id="PF11160">
    <property type="entry name" value="Hva1_TUDOR"/>
    <property type="match status" value="1"/>
</dbReference>
<dbReference type="InterPro" id="IPR021331">
    <property type="entry name" value="Hva1_TUDOR"/>
</dbReference>
<evidence type="ECO:0000259" key="2">
    <source>
        <dbReference type="Pfam" id="PF11160"/>
    </source>
</evidence>
<feature type="region of interest" description="Disordered" evidence="1">
    <location>
        <begin position="1"/>
        <end position="25"/>
    </location>
</feature>
<organism evidence="3 4">
    <name type="scientific">Polymorphobacter multimanifer</name>
    <dbReference type="NCBI Taxonomy" id="1070431"/>
    <lineage>
        <taxon>Bacteria</taxon>
        <taxon>Pseudomonadati</taxon>
        <taxon>Pseudomonadota</taxon>
        <taxon>Alphaproteobacteria</taxon>
        <taxon>Sphingomonadales</taxon>
        <taxon>Sphingosinicellaceae</taxon>
        <taxon>Polymorphobacter</taxon>
    </lineage>
</organism>
<name>A0A841L891_9SPHN</name>
<dbReference type="AlphaFoldDB" id="A0A841L891"/>
<dbReference type="RefSeq" id="WP_184200705.1">
    <property type="nucleotide sequence ID" value="NZ_BMOX01000019.1"/>
</dbReference>
<proteinExistence type="predicted"/>
<sequence>MAKGKAKDLKAGDAVEWESSGGHSTGKVVKKIIRETKLKGHVAKASPDEPQFKVKSETGGEAIHRPEALKKV</sequence>
<keyword evidence="4" id="KW-1185">Reference proteome</keyword>
<evidence type="ECO:0000256" key="1">
    <source>
        <dbReference type="SAM" id="MobiDB-lite"/>
    </source>
</evidence>
<dbReference type="EMBL" id="JACIIV010000019">
    <property type="protein sequence ID" value="MBB6228416.1"/>
    <property type="molecule type" value="Genomic_DNA"/>
</dbReference>
<feature type="compositionally biased region" description="Basic and acidic residues" evidence="1">
    <location>
        <begin position="1"/>
        <end position="13"/>
    </location>
</feature>
<feature type="region of interest" description="Disordered" evidence="1">
    <location>
        <begin position="40"/>
        <end position="72"/>
    </location>
</feature>
<feature type="compositionally biased region" description="Basic and acidic residues" evidence="1">
    <location>
        <begin position="46"/>
        <end position="72"/>
    </location>
</feature>
<feature type="domain" description="Hypervirulence associated protein TUDOR" evidence="2">
    <location>
        <begin position="12"/>
        <end position="69"/>
    </location>
</feature>
<dbReference type="Proteomes" id="UP000538147">
    <property type="component" value="Unassembled WGS sequence"/>
</dbReference>